<keyword evidence="1" id="KW-1133">Transmembrane helix</keyword>
<evidence type="ECO:0000313" key="3">
    <source>
        <dbReference type="Proteomes" id="UP000176608"/>
    </source>
</evidence>
<feature type="transmembrane region" description="Helical" evidence="1">
    <location>
        <begin position="52"/>
        <end position="70"/>
    </location>
</feature>
<accession>A0A1F4UQA7</accession>
<name>A0A1F4UQA7_UNCKA</name>
<evidence type="ECO:0000256" key="1">
    <source>
        <dbReference type="SAM" id="Phobius"/>
    </source>
</evidence>
<protein>
    <submittedName>
        <fullName evidence="2">Uncharacterized protein</fullName>
    </submittedName>
</protein>
<dbReference type="Proteomes" id="UP000176608">
    <property type="component" value="Unassembled WGS sequence"/>
</dbReference>
<feature type="transmembrane region" description="Helical" evidence="1">
    <location>
        <begin position="82"/>
        <end position="102"/>
    </location>
</feature>
<feature type="transmembrane region" description="Helical" evidence="1">
    <location>
        <begin position="18"/>
        <end position="40"/>
    </location>
</feature>
<gene>
    <name evidence="2" type="ORF">A2886_00740</name>
</gene>
<dbReference type="AlphaFoldDB" id="A0A1F4UQA7"/>
<comment type="caution">
    <text evidence="2">The sequence shown here is derived from an EMBL/GenBank/DDBJ whole genome shotgun (WGS) entry which is preliminary data.</text>
</comment>
<dbReference type="EMBL" id="MEVA01000016">
    <property type="protein sequence ID" value="OGC47157.1"/>
    <property type="molecule type" value="Genomic_DNA"/>
</dbReference>
<keyword evidence="1" id="KW-0812">Transmembrane</keyword>
<organism evidence="2 3">
    <name type="scientific">candidate division WWE3 bacterium RIFCSPHIGHO2_01_FULL_42_13</name>
    <dbReference type="NCBI Taxonomy" id="1802617"/>
    <lineage>
        <taxon>Bacteria</taxon>
        <taxon>Katanobacteria</taxon>
    </lineage>
</organism>
<proteinExistence type="predicted"/>
<sequence length="154" mass="17026">MTSTSTSQFKGSVAPEILFLWFALGSIFSLAFGFISLGLFGPDPVALAPTELWIALFLTGPLAFFSTRALDSWRAKTGWAEIWITACIAISLTLAFLAGLGSHMSLPGVLAYPASHIQMVPWAHLTLLILGFGVPTFVDLRRYYRYRRQLQVRL</sequence>
<evidence type="ECO:0000313" key="2">
    <source>
        <dbReference type="EMBL" id="OGC47157.1"/>
    </source>
</evidence>
<keyword evidence="1" id="KW-0472">Membrane</keyword>
<dbReference type="STRING" id="1802617.A2886_00740"/>
<reference evidence="2 3" key="1">
    <citation type="journal article" date="2016" name="Nat. Commun.">
        <title>Thousands of microbial genomes shed light on interconnected biogeochemical processes in an aquifer system.</title>
        <authorList>
            <person name="Anantharaman K."/>
            <person name="Brown C.T."/>
            <person name="Hug L.A."/>
            <person name="Sharon I."/>
            <person name="Castelle C.J."/>
            <person name="Probst A.J."/>
            <person name="Thomas B.C."/>
            <person name="Singh A."/>
            <person name="Wilkins M.J."/>
            <person name="Karaoz U."/>
            <person name="Brodie E.L."/>
            <person name="Williams K.H."/>
            <person name="Hubbard S.S."/>
            <person name="Banfield J.F."/>
        </authorList>
    </citation>
    <scope>NUCLEOTIDE SEQUENCE [LARGE SCALE GENOMIC DNA]</scope>
</reference>
<feature type="transmembrane region" description="Helical" evidence="1">
    <location>
        <begin position="122"/>
        <end position="140"/>
    </location>
</feature>